<keyword evidence="10" id="KW-0732">Signal</keyword>
<feature type="domain" description="MotA/TolQ/ExbB proton channel" evidence="11">
    <location>
        <begin position="321"/>
        <end position="440"/>
    </location>
</feature>
<dbReference type="PANTHER" id="PTHR30625:SF11">
    <property type="entry name" value="MOTA_TOLQ_EXBB PROTON CHANNEL DOMAIN-CONTAINING PROTEIN"/>
    <property type="match status" value="1"/>
</dbReference>
<feature type="coiled-coil region" evidence="7">
    <location>
        <begin position="55"/>
        <end position="103"/>
    </location>
</feature>
<dbReference type="Pfam" id="PF01618">
    <property type="entry name" value="MotA_ExbB"/>
    <property type="match status" value="1"/>
</dbReference>
<dbReference type="RefSeq" id="WP_379890019.1">
    <property type="nucleotide sequence ID" value="NZ_JBHSDI010000062.1"/>
</dbReference>
<evidence type="ECO:0000256" key="5">
    <source>
        <dbReference type="ARBA" id="ARBA00023136"/>
    </source>
</evidence>
<feature type="transmembrane region" description="Helical" evidence="9">
    <location>
        <begin position="278"/>
        <end position="304"/>
    </location>
</feature>
<feature type="signal peptide" evidence="10">
    <location>
        <begin position="1"/>
        <end position="22"/>
    </location>
</feature>
<evidence type="ECO:0000256" key="1">
    <source>
        <dbReference type="ARBA" id="ARBA00004651"/>
    </source>
</evidence>
<comment type="subcellular location">
    <subcellularLocation>
        <location evidence="1">Cell membrane</location>
        <topology evidence="1">Multi-pass membrane protein</topology>
    </subcellularLocation>
    <subcellularLocation>
        <location evidence="6">Membrane</location>
        <topology evidence="6">Multi-pass membrane protein</topology>
    </subcellularLocation>
</comment>
<evidence type="ECO:0000256" key="9">
    <source>
        <dbReference type="SAM" id="Phobius"/>
    </source>
</evidence>
<comment type="caution">
    <text evidence="12">The sequence shown here is derived from an EMBL/GenBank/DDBJ whole genome shotgun (WGS) entry which is preliminary data.</text>
</comment>
<evidence type="ECO:0000256" key="3">
    <source>
        <dbReference type="ARBA" id="ARBA00022692"/>
    </source>
</evidence>
<organism evidence="12 13">
    <name type="scientific">Marinobacter lacisalsi</name>
    <dbReference type="NCBI Taxonomy" id="475979"/>
    <lineage>
        <taxon>Bacteria</taxon>
        <taxon>Pseudomonadati</taxon>
        <taxon>Pseudomonadota</taxon>
        <taxon>Gammaproteobacteria</taxon>
        <taxon>Pseudomonadales</taxon>
        <taxon>Marinobacteraceae</taxon>
        <taxon>Marinobacter</taxon>
    </lineage>
</organism>
<keyword evidence="13" id="KW-1185">Reference proteome</keyword>
<comment type="similarity">
    <text evidence="6">Belongs to the exbB/tolQ family.</text>
</comment>
<proteinExistence type="inferred from homology"/>
<dbReference type="EMBL" id="JBHSDI010000062">
    <property type="protein sequence ID" value="MFC4260961.1"/>
    <property type="molecule type" value="Genomic_DNA"/>
</dbReference>
<feature type="transmembrane region" description="Helical" evidence="9">
    <location>
        <begin position="361"/>
        <end position="384"/>
    </location>
</feature>
<evidence type="ECO:0000256" key="8">
    <source>
        <dbReference type="SAM" id="MobiDB-lite"/>
    </source>
</evidence>
<evidence type="ECO:0000313" key="12">
    <source>
        <dbReference type="EMBL" id="MFC4260961.1"/>
    </source>
</evidence>
<dbReference type="Proteomes" id="UP001595798">
    <property type="component" value="Unassembled WGS sequence"/>
</dbReference>
<protein>
    <submittedName>
        <fullName evidence="12">MotA/TolQ/ExbB proton channel family protein</fullName>
    </submittedName>
</protein>
<feature type="chain" id="PRO_5045888345" evidence="10">
    <location>
        <begin position="23"/>
        <end position="475"/>
    </location>
</feature>
<keyword evidence="5 9" id="KW-0472">Membrane</keyword>
<feature type="region of interest" description="Disordered" evidence="8">
    <location>
        <begin position="453"/>
        <end position="475"/>
    </location>
</feature>
<dbReference type="InterPro" id="IPR002898">
    <property type="entry name" value="MotA_ExbB_proton_chnl"/>
</dbReference>
<keyword evidence="4 9" id="KW-1133">Transmembrane helix</keyword>
<dbReference type="PIRSF" id="PIRSF037714">
    <property type="entry name" value="TolR"/>
    <property type="match status" value="1"/>
</dbReference>
<dbReference type="PANTHER" id="PTHR30625">
    <property type="entry name" value="PROTEIN TOLQ"/>
    <property type="match status" value="1"/>
</dbReference>
<feature type="transmembrane region" description="Helical" evidence="9">
    <location>
        <begin position="404"/>
        <end position="423"/>
    </location>
</feature>
<feature type="compositionally biased region" description="Low complexity" evidence="8">
    <location>
        <begin position="461"/>
        <end position="475"/>
    </location>
</feature>
<accession>A0ABV8QKW3</accession>
<evidence type="ECO:0000259" key="11">
    <source>
        <dbReference type="Pfam" id="PF01618"/>
    </source>
</evidence>
<keyword evidence="7" id="KW-0175">Coiled coil</keyword>
<name>A0ABV8QKW3_9GAMM</name>
<evidence type="ECO:0000256" key="2">
    <source>
        <dbReference type="ARBA" id="ARBA00022475"/>
    </source>
</evidence>
<evidence type="ECO:0000256" key="7">
    <source>
        <dbReference type="SAM" id="Coils"/>
    </source>
</evidence>
<keyword evidence="6" id="KW-0653">Protein transport</keyword>
<keyword evidence="3 9" id="KW-0812">Transmembrane</keyword>
<dbReference type="InterPro" id="IPR017270">
    <property type="entry name" value="MotA/TolQ/ExbB-rel"/>
</dbReference>
<reference evidence="13" key="1">
    <citation type="journal article" date="2019" name="Int. J. Syst. Evol. Microbiol.">
        <title>The Global Catalogue of Microorganisms (GCM) 10K type strain sequencing project: providing services to taxonomists for standard genome sequencing and annotation.</title>
        <authorList>
            <consortium name="The Broad Institute Genomics Platform"/>
            <consortium name="The Broad Institute Genome Sequencing Center for Infectious Disease"/>
            <person name="Wu L."/>
            <person name="Ma J."/>
        </authorList>
    </citation>
    <scope>NUCLEOTIDE SEQUENCE [LARGE SCALE GENOMIC DNA]</scope>
    <source>
        <strain evidence="13">CECT 7297</strain>
    </source>
</reference>
<evidence type="ECO:0000256" key="10">
    <source>
        <dbReference type="SAM" id="SignalP"/>
    </source>
</evidence>
<evidence type="ECO:0000256" key="6">
    <source>
        <dbReference type="RuleBase" id="RU004057"/>
    </source>
</evidence>
<dbReference type="InterPro" id="IPR050790">
    <property type="entry name" value="ExbB/TolQ_transport"/>
</dbReference>
<gene>
    <name evidence="12" type="ORF">ACFOZ5_18225</name>
</gene>
<keyword evidence="2" id="KW-1003">Cell membrane</keyword>
<sequence length="475" mass="51812">MKQPYLACLMLGVFLFAGVVQAQQNEPQRPMSMTQLLDRVRAAASEERSAQEARVNRFVQQRDKQAERLEALRREVAEARAESESLERQFEKNEQNLVTLRQSRDEALGDLQELSGVLANSAGQIRATLKDSPIHLQFPERDGFLQELIHSLETDTGLPDVSDIRQFWYELHRELVASGETHTFETTVTSLSGDSVSRPVSRLGTFNVVSEGEYLQYLPATGTLTELAKQPGRQYQVPDNLLEASQPVSVSLDPTRGQLLDMLLQVPDLSERIRQGGVVGYVILALGAVGLLLALERLLVLGLMGSRVNRQARKPDSPGKNPLGRILTAARSWQGADAESLEVAMGEALLKERPAIHRGLALMKIIATVAPLLGLLGTVVGMILTFQSITLFGNGDPKMMAGGISQALVTTVLGLATAIPVLFMHTLVSARARTIWQVLEEQAAGVIAESFRGTSQGRVKPSVSSSQPEPELSPS</sequence>
<evidence type="ECO:0000313" key="13">
    <source>
        <dbReference type="Proteomes" id="UP001595798"/>
    </source>
</evidence>
<keyword evidence="6" id="KW-0813">Transport</keyword>
<evidence type="ECO:0000256" key="4">
    <source>
        <dbReference type="ARBA" id="ARBA00022989"/>
    </source>
</evidence>